<proteinExistence type="inferred from homology"/>
<reference evidence="6 7" key="1">
    <citation type="journal article" date="2010" name="Nat. Biotechnol.">
        <title>Genome sequence of the model mushroom Schizophyllum commune.</title>
        <authorList>
            <person name="Ohm R.A."/>
            <person name="de Jong J.F."/>
            <person name="Lugones L.G."/>
            <person name="Aerts A."/>
            <person name="Kothe E."/>
            <person name="Stajich J.E."/>
            <person name="de Vries R.P."/>
            <person name="Record E."/>
            <person name="Levasseur A."/>
            <person name="Baker S.E."/>
            <person name="Bartholomew K.A."/>
            <person name="Coutinho P.M."/>
            <person name="Erdmann S."/>
            <person name="Fowler T.J."/>
            <person name="Gathman A.C."/>
            <person name="Lombard V."/>
            <person name="Henrissat B."/>
            <person name="Knabe N."/>
            <person name="Kuees U."/>
            <person name="Lilly W.W."/>
            <person name="Lindquist E."/>
            <person name="Lucas S."/>
            <person name="Magnuson J.K."/>
            <person name="Piumi F."/>
            <person name="Raudaskoski M."/>
            <person name="Salamov A."/>
            <person name="Schmutz J."/>
            <person name="Schwarze F.W.M.R."/>
            <person name="vanKuyk P.A."/>
            <person name="Horton J.S."/>
            <person name="Grigoriev I.V."/>
            <person name="Woesten H.A.B."/>
        </authorList>
    </citation>
    <scope>NUCLEOTIDE SEQUENCE [LARGE SCALE GENOMIC DNA]</scope>
    <source>
        <strain evidence="7">H4-8 / FGSC 9210</strain>
    </source>
</reference>
<evidence type="ECO:0000256" key="5">
    <source>
        <dbReference type="SAM" id="MobiDB-lite"/>
    </source>
</evidence>
<dbReference type="eggNOG" id="KOG4394">
    <property type="taxonomic scope" value="Eukaryota"/>
</dbReference>
<feature type="non-terminal residue" evidence="6">
    <location>
        <position position="289"/>
    </location>
</feature>
<feature type="region of interest" description="Disordered" evidence="5">
    <location>
        <begin position="192"/>
        <end position="289"/>
    </location>
</feature>
<dbReference type="GO" id="GO:0005655">
    <property type="term" value="C:nucleolar ribonuclease P complex"/>
    <property type="evidence" value="ECO:0007669"/>
    <property type="project" value="TreeGrafter"/>
</dbReference>
<feature type="region of interest" description="Disordered" evidence="5">
    <location>
        <begin position="1"/>
        <end position="30"/>
    </location>
</feature>
<dbReference type="InParanoid" id="D8QBS2"/>
<dbReference type="Pfam" id="PF04032">
    <property type="entry name" value="Rpr2"/>
    <property type="match status" value="1"/>
</dbReference>
<evidence type="ECO:0000256" key="1">
    <source>
        <dbReference type="ARBA" id="ARBA00022694"/>
    </source>
</evidence>
<dbReference type="AlphaFoldDB" id="D8QBS2"/>
<evidence type="ECO:0000256" key="3">
    <source>
        <dbReference type="ARBA" id="ARBA00022833"/>
    </source>
</evidence>
<evidence type="ECO:0000313" key="6">
    <source>
        <dbReference type="EMBL" id="EFI94404.1"/>
    </source>
</evidence>
<name>D8QBS2_SCHCM</name>
<sequence length="289" mass="31269">MDAALSASKQKQKPPKQPKPAKDAAPNFGAVANRDLLQRMNFLYQSSAYLNTIIPQTPNSSTGYAPPGRRGRPPARPVLPEGRRRSKKRWAKPGFPAGEAEGPKNGTRRQATIADLSREYIKNMKAVGRKSVMRIDPAVKRTICKARNCDTVMIPGANVNCATASRNHGHTLSYICPTCGRKRRIPCPSTATLSDEEEAASNAAAADDQGDTVMEGPPTEQSSAAQQTFASEHSSTADPSPKPAPKPKKKPRRPPGKSPLFADRDAGHVVLRGKNRVEEDEDGILSWVC</sequence>
<keyword evidence="1" id="KW-0819">tRNA processing</keyword>
<dbReference type="Proteomes" id="UP000007431">
    <property type="component" value="Unassembled WGS sequence"/>
</dbReference>
<keyword evidence="2" id="KW-0479">Metal-binding</keyword>
<feature type="compositionally biased region" description="Polar residues" evidence="5">
    <location>
        <begin position="219"/>
        <end position="238"/>
    </location>
</feature>
<dbReference type="OMA" id="RNDSTHG"/>
<dbReference type="PANTHER" id="PTHR14742">
    <property type="entry name" value="RIBONUCLEASE P SUBUNIT P21"/>
    <property type="match status" value="1"/>
</dbReference>
<evidence type="ECO:0000256" key="2">
    <source>
        <dbReference type="ARBA" id="ARBA00022723"/>
    </source>
</evidence>
<keyword evidence="7" id="KW-1185">Reference proteome</keyword>
<gene>
    <name evidence="6" type="ORF">SCHCODRAFT_111335</name>
</gene>
<accession>D8QBS2</accession>
<dbReference type="STRING" id="578458.D8QBS2"/>
<organism evidence="7">
    <name type="scientific">Schizophyllum commune (strain H4-8 / FGSC 9210)</name>
    <name type="common">Split gill fungus</name>
    <dbReference type="NCBI Taxonomy" id="578458"/>
    <lineage>
        <taxon>Eukaryota</taxon>
        <taxon>Fungi</taxon>
        <taxon>Dikarya</taxon>
        <taxon>Basidiomycota</taxon>
        <taxon>Agaricomycotina</taxon>
        <taxon>Agaricomycetes</taxon>
        <taxon>Agaricomycetidae</taxon>
        <taxon>Agaricales</taxon>
        <taxon>Schizophyllaceae</taxon>
        <taxon>Schizophyllum</taxon>
    </lineage>
</organism>
<feature type="region of interest" description="Disordered" evidence="5">
    <location>
        <begin position="55"/>
        <end position="107"/>
    </location>
</feature>
<keyword evidence="3" id="KW-0862">Zinc</keyword>
<dbReference type="Gene3D" id="6.20.50.20">
    <property type="match status" value="1"/>
</dbReference>
<feature type="compositionally biased region" description="Basic residues" evidence="5">
    <location>
        <begin position="245"/>
        <end position="255"/>
    </location>
</feature>
<evidence type="ECO:0008006" key="8">
    <source>
        <dbReference type="Google" id="ProtNLM"/>
    </source>
</evidence>
<comment type="similarity">
    <text evidence="4">Belongs to the eukaryotic/archaeal RNase P protein component 4 family.</text>
</comment>
<evidence type="ECO:0000313" key="7">
    <source>
        <dbReference type="Proteomes" id="UP000007431"/>
    </source>
</evidence>
<dbReference type="GO" id="GO:0008033">
    <property type="term" value="P:tRNA processing"/>
    <property type="evidence" value="ECO:0007669"/>
    <property type="project" value="UniProtKB-KW"/>
</dbReference>
<dbReference type="GO" id="GO:0046872">
    <property type="term" value="F:metal ion binding"/>
    <property type="evidence" value="ECO:0007669"/>
    <property type="project" value="UniProtKB-KW"/>
</dbReference>
<dbReference type="VEuPathDB" id="FungiDB:SCHCODRAFT_02634102"/>
<evidence type="ECO:0000256" key="4">
    <source>
        <dbReference type="ARBA" id="ARBA00038402"/>
    </source>
</evidence>
<dbReference type="InterPro" id="IPR007175">
    <property type="entry name" value="Rpr2/Snm1/Rpp21"/>
</dbReference>
<dbReference type="HOGENOM" id="CLU_079140_0_0_1"/>
<dbReference type="EMBL" id="GL377309">
    <property type="protein sequence ID" value="EFI94404.1"/>
    <property type="molecule type" value="Genomic_DNA"/>
</dbReference>
<dbReference type="PANTHER" id="PTHR14742:SF0">
    <property type="entry name" value="RIBONUCLEASE P PROTEIN SUBUNIT P21"/>
    <property type="match status" value="1"/>
</dbReference>
<protein>
    <recommendedName>
        <fullName evidence="8">Rpr2-domain-containing protein</fullName>
    </recommendedName>
</protein>